<evidence type="ECO:0000313" key="2">
    <source>
        <dbReference type="EMBL" id="KAK7947800.1"/>
    </source>
</evidence>
<evidence type="ECO:0000256" key="1">
    <source>
        <dbReference type="SAM" id="MobiDB-lite"/>
    </source>
</evidence>
<name>A0ABR1Q5S8_9PEZI</name>
<protein>
    <submittedName>
        <fullName evidence="2">Uncharacterized protein</fullName>
    </submittedName>
</protein>
<keyword evidence="3" id="KW-1185">Reference proteome</keyword>
<proteinExistence type="predicted"/>
<dbReference type="EMBL" id="JAQQWE010000006">
    <property type="protein sequence ID" value="KAK7947800.1"/>
    <property type="molecule type" value="Genomic_DNA"/>
</dbReference>
<comment type="caution">
    <text evidence="2">The sequence shown here is derived from an EMBL/GenBank/DDBJ whole genome shotgun (WGS) entry which is preliminary data.</text>
</comment>
<sequence>MVTPTHGKPSHHAAGTPKAEVGGDAEIVIRRRDMYAYGMSLEDHHTPKSPGENIAKLWYLEIPTSPGPSVFQAFSVHSLSCAQNAESHRI</sequence>
<organism evidence="2 3">
    <name type="scientific">Apiospora aurea</name>
    <dbReference type="NCBI Taxonomy" id="335848"/>
    <lineage>
        <taxon>Eukaryota</taxon>
        <taxon>Fungi</taxon>
        <taxon>Dikarya</taxon>
        <taxon>Ascomycota</taxon>
        <taxon>Pezizomycotina</taxon>
        <taxon>Sordariomycetes</taxon>
        <taxon>Xylariomycetidae</taxon>
        <taxon>Amphisphaeriales</taxon>
        <taxon>Apiosporaceae</taxon>
        <taxon>Apiospora</taxon>
    </lineage>
</organism>
<gene>
    <name evidence="2" type="ORF">PG986_008686</name>
</gene>
<dbReference type="GeneID" id="92077970"/>
<reference evidence="2 3" key="1">
    <citation type="submission" date="2023-01" db="EMBL/GenBank/DDBJ databases">
        <title>Analysis of 21 Apiospora genomes using comparative genomics revels a genus with tremendous synthesis potential of carbohydrate active enzymes and secondary metabolites.</title>
        <authorList>
            <person name="Sorensen T."/>
        </authorList>
    </citation>
    <scope>NUCLEOTIDE SEQUENCE [LARGE SCALE GENOMIC DNA]</scope>
    <source>
        <strain evidence="2 3">CBS 24483</strain>
    </source>
</reference>
<evidence type="ECO:0000313" key="3">
    <source>
        <dbReference type="Proteomes" id="UP001391051"/>
    </source>
</evidence>
<feature type="region of interest" description="Disordered" evidence="1">
    <location>
        <begin position="1"/>
        <end position="25"/>
    </location>
</feature>
<dbReference type="RefSeq" id="XP_066697306.1">
    <property type="nucleotide sequence ID" value="XM_066844908.1"/>
</dbReference>
<accession>A0ABR1Q5S8</accession>
<dbReference type="Proteomes" id="UP001391051">
    <property type="component" value="Unassembled WGS sequence"/>
</dbReference>